<reference evidence="5" key="1">
    <citation type="journal article" date="2019" name="Int. J. Syst. Evol. Microbiol.">
        <title>The Global Catalogue of Microorganisms (GCM) 10K type strain sequencing project: providing services to taxonomists for standard genome sequencing and annotation.</title>
        <authorList>
            <consortium name="The Broad Institute Genomics Platform"/>
            <consortium name="The Broad Institute Genome Sequencing Center for Infectious Disease"/>
            <person name="Wu L."/>
            <person name="Ma J."/>
        </authorList>
    </citation>
    <scope>NUCLEOTIDE SEQUENCE [LARGE SCALE GENOMIC DNA]</scope>
    <source>
        <strain evidence="5">CGMCC 1.15809</strain>
    </source>
</reference>
<dbReference type="EMBL" id="JBHSPW010000001">
    <property type="protein sequence ID" value="MFC5891427.1"/>
    <property type="molecule type" value="Genomic_DNA"/>
</dbReference>
<evidence type="ECO:0000313" key="4">
    <source>
        <dbReference type="EMBL" id="MFC5891427.1"/>
    </source>
</evidence>
<accession>A0ABW1FAH0</accession>
<dbReference type="InterPro" id="IPR011089">
    <property type="entry name" value="GmrSD_C"/>
</dbReference>
<feature type="region of interest" description="Disordered" evidence="1">
    <location>
        <begin position="31"/>
        <end position="54"/>
    </location>
</feature>
<keyword evidence="5" id="KW-1185">Reference proteome</keyword>
<dbReference type="PANTHER" id="PTHR24094">
    <property type="entry name" value="SECRETED PROTEIN"/>
    <property type="match status" value="1"/>
</dbReference>
<evidence type="ECO:0000313" key="5">
    <source>
        <dbReference type="Proteomes" id="UP001596241"/>
    </source>
</evidence>
<feature type="signal peptide" evidence="2">
    <location>
        <begin position="1"/>
        <end position="31"/>
    </location>
</feature>
<proteinExistence type="predicted"/>
<organism evidence="4 5">
    <name type="scientific">Streptomyces ramulosus</name>
    <dbReference type="NCBI Taxonomy" id="47762"/>
    <lineage>
        <taxon>Bacteria</taxon>
        <taxon>Bacillati</taxon>
        <taxon>Actinomycetota</taxon>
        <taxon>Actinomycetes</taxon>
        <taxon>Kitasatosporales</taxon>
        <taxon>Streptomycetaceae</taxon>
        <taxon>Streptomyces</taxon>
    </lineage>
</organism>
<protein>
    <submittedName>
        <fullName evidence="4">DUF1524 domain-containing protein</fullName>
    </submittedName>
</protein>
<comment type="caution">
    <text evidence="4">The sequence shown here is derived from an EMBL/GenBank/DDBJ whole genome shotgun (WGS) entry which is preliminary data.</text>
</comment>
<feature type="chain" id="PRO_5046242675" evidence="2">
    <location>
        <begin position="32"/>
        <end position="229"/>
    </location>
</feature>
<dbReference type="PROSITE" id="PS51318">
    <property type="entry name" value="TAT"/>
    <property type="match status" value="1"/>
</dbReference>
<name>A0ABW1FAH0_9ACTN</name>
<gene>
    <name evidence="4" type="ORF">ACFP3M_01100</name>
</gene>
<dbReference type="Pfam" id="PF07510">
    <property type="entry name" value="GmrSD_C"/>
    <property type="match status" value="1"/>
</dbReference>
<sequence length="229" mass="24931">MISLRRRLRAATTALALACLLGPLAAAPASAAPAPPAELTHSRRALPTPPSAAQVRTEIEDLVVEAPHSMDGYSRAKFPHWIGQGGTCDTREIVLARDGQDVVADSQCHAVSGTWTSPYDDKMFTNARDLDIDHMVPLANAWRSGADGWDTARRKAFANDLQHSQLVAVSASSNRSKGDQSPDQWKPPLVSYWCEYARAWGDTKYVYGLRVTQPEKDALDSMLDTCPTG</sequence>
<evidence type="ECO:0000256" key="2">
    <source>
        <dbReference type="SAM" id="SignalP"/>
    </source>
</evidence>
<dbReference type="InterPro" id="IPR006311">
    <property type="entry name" value="TAT_signal"/>
</dbReference>
<dbReference type="RefSeq" id="WP_345081887.1">
    <property type="nucleotide sequence ID" value="NZ_BAAAWG010000006.1"/>
</dbReference>
<dbReference type="PANTHER" id="PTHR24094:SF15">
    <property type="entry name" value="AMP-DEPENDENT SYNTHETASE_LIGASE DOMAIN-CONTAINING PROTEIN-RELATED"/>
    <property type="match status" value="1"/>
</dbReference>
<evidence type="ECO:0000259" key="3">
    <source>
        <dbReference type="Pfam" id="PF07510"/>
    </source>
</evidence>
<keyword evidence="2" id="KW-0732">Signal</keyword>
<dbReference type="Proteomes" id="UP001596241">
    <property type="component" value="Unassembled WGS sequence"/>
</dbReference>
<evidence type="ECO:0000256" key="1">
    <source>
        <dbReference type="SAM" id="MobiDB-lite"/>
    </source>
</evidence>
<feature type="domain" description="GmrSD restriction endonucleases C-terminal" evidence="3">
    <location>
        <begin position="114"/>
        <end position="219"/>
    </location>
</feature>